<keyword evidence="2 5" id="KW-0728">SH3 domain</keyword>
<sequence>MPMIEPPKIAPKFKANKSKAGVWSPVQTPEVERKKFDFSSEIREEKEKEKRRAEEEEKKEPQPPVWTPRSAGASPTLDRKYRAVNFQSPTPSRKEIKTPIDSPELPKELPIETEDSKSRLVSSSSENSTLSSALRLPAAQNPTITLLQKAREGQIPRGAQYLEEQSSYGGPVGPDEIIYSVKQEHVLEDSSKKVVDLGPRKIEGIGPTTREGIPIVLRSEVKEDNQQKWYKRMYDSLHKAGSDSYPLIYSGGYVSEPERVGYDSDASLSKYATLDRRKIRNKENDFTTSTMPRNRYAPGVKYAANVYKNQPGRIENYEPGNSSIAEKEKRQWWDEVMDIFDGELNEQGRNNQLSSSISGKPFTYSLKDTGYESDSTLVFKRRENNISGQLLSPAEQKMAYKVIQRGGEVPLQGLRKAAPERPKEPLGNPIPTPPRDNTSRQRIQESPHRYVESEVNIHYRSPVRHEQKAAWPEDELAQRQAEIMRRIYQEQRRTKYLNELHDMYSRRHADNLLPSQKSPIPLNRYDDFPVEVQPPRPRDRTPEPKLVARALYNFVGQTSRELSFRRGDIIYVRRQIDKNWYEGEHNAMIGLFPFNYVEIIPYDGIRTLPKKASEGQARAKFNFQAQTHLELSLVKGELVLLTRRVDENWFEGRIGNRKGIFPVSYVEVLVEPGERPMSPSGGGSGSSKPIVAPASHSVMLNGAKDLGQQHYQPPRPAIYTSSSLPPSSKLSDISLVNQALHIDTQSDPVPYRVLYNYRPQNEDELELKEGDIVYVMEKCDDGWYVGSLHRNGQFGTFPGNYVERIQ</sequence>
<dbReference type="PRINTS" id="PR00452">
    <property type="entry name" value="SH3DOMAIN"/>
</dbReference>
<feature type="domain" description="SH3" evidence="7">
    <location>
        <begin position="543"/>
        <end position="602"/>
    </location>
</feature>
<dbReference type="PROSITE" id="PS50002">
    <property type="entry name" value="SH3"/>
    <property type="match status" value="3"/>
</dbReference>
<reference evidence="9" key="1">
    <citation type="submission" date="2022-01" db="EMBL/GenBank/DDBJ databases">
        <authorList>
            <person name="King R."/>
        </authorList>
    </citation>
    <scope>NUCLEOTIDE SEQUENCE</scope>
</reference>
<feature type="region of interest" description="Disordered" evidence="6">
    <location>
        <begin position="411"/>
        <end position="448"/>
    </location>
</feature>
<evidence type="ECO:0000256" key="5">
    <source>
        <dbReference type="PROSITE-ProRule" id="PRU00192"/>
    </source>
</evidence>
<feature type="domain" description="SH3" evidence="7">
    <location>
        <begin position="746"/>
        <end position="806"/>
    </location>
</feature>
<dbReference type="CDD" id="cd11781">
    <property type="entry name" value="SH3_Sorbs_1"/>
    <property type="match status" value="1"/>
</dbReference>
<dbReference type="SUPFAM" id="SSF50044">
    <property type="entry name" value="SH3-domain"/>
    <property type="match status" value="3"/>
</dbReference>
<accession>A0A9P0HPU4</accession>
<feature type="compositionally biased region" description="Basic and acidic residues" evidence="6">
    <location>
        <begin position="30"/>
        <end position="61"/>
    </location>
</feature>
<feature type="domain" description="SH3" evidence="7">
    <location>
        <begin position="612"/>
        <end position="671"/>
    </location>
</feature>
<dbReference type="CDD" id="cd11780">
    <property type="entry name" value="SH3_Sorbs_3"/>
    <property type="match status" value="1"/>
</dbReference>
<feature type="region of interest" description="Disordered" evidence="6">
    <location>
        <begin position="512"/>
        <end position="542"/>
    </location>
</feature>
<protein>
    <recommendedName>
        <fullName evidence="11">CAP</fullName>
    </recommendedName>
</protein>
<gene>
    <name evidence="9" type="ORF">NEZAVI_LOCUS14650</name>
</gene>
<keyword evidence="10" id="KW-1185">Reference proteome</keyword>
<feature type="domain" description="SoHo" evidence="8">
    <location>
        <begin position="196"/>
        <end position="258"/>
    </location>
</feature>
<feature type="compositionally biased region" description="Basic and acidic residues" evidence="6">
    <location>
        <begin position="437"/>
        <end position="448"/>
    </location>
</feature>
<dbReference type="InterPro" id="IPR036028">
    <property type="entry name" value="SH3-like_dom_sf"/>
</dbReference>
<evidence type="ECO:0000256" key="6">
    <source>
        <dbReference type="SAM" id="MobiDB-lite"/>
    </source>
</evidence>
<dbReference type="Proteomes" id="UP001152798">
    <property type="component" value="Chromosome 7"/>
</dbReference>
<dbReference type="PANTHER" id="PTHR14167:SF116">
    <property type="entry name" value="CAP, ISOFORM AC"/>
    <property type="match status" value="1"/>
</dbReference>
<evidence type="ECO:0000313" key="9">
    <source>
        <dbReference type="EMBL" id="CAH1406783.1"/>
    </source>
</evidence>
<name>A0A9P0HPU4_NEZVI</name>
<dbReference type="CDD" id="cd11782">
    <property type="entry name" value="SH3_Sorbs_2"/>
    <property type="match status" value="1"/>
</dbReference>
<evidence type="ECO:0000313" key="10">
    <source>
        <dbReference type="Proteomes" id="UP001152798"/>
    </source>
</evidence>
<dbReference type="SMART" id="SM00326">
    <property type="entry name" value="SH3"/>
    <property type="match status" value="3"/>
</dbReference>
<dbReference type="Pfam" id="PF00018">
    <property type="entry name" value="SH3_1"/>
    <property type="match status" value="1"/>
</dbReference>
<keyword evidence="4" id="KW-0965">Cell junction</keyword>
<dbReference type="InterPro" id="IPR050384">
    <property type="entry name" value="Endophilin_SH3RF"/>
</dbReference>
<dbReference type="FunFam" id="2.30.30.40:FF:000001">
    <property type="entry name" value="Sorbin and SH3 domain-containing protein 1 isoform 2"/>
    <property type="match status" value="1"/>
</dbReference>
<dbReference type="InterPro" id="IPR001452">
    <property type="entry name" value="SH3_domain"/>
</dbReference>
<organism evidence="9 10">
    <name type="scientific">Nezara viridula</name>
    <name type="common">Southern green stink bug</name>
    <name type="synonym">Cimex viridulus</name>
    <dbReference type="NCBI Taxonomy" id="85310"/>
    <lineage>
        <taxon>Eukaryota</taxon>
        <taxon>Metazoa</taxon>
        <taxon>Ecdysozoa</taxon>
        <taxon>Arthropoda</taxon>
        <taxon>Hexapoda</taxon>
        <taxon>Insecta</taxon>
        <taxon>Pterygota</taxon>
        <taxon>Neoptera</taxon>
        <taxon>Paraneoptera</taxon>
        <taxon>Hemiptera</taxon>
        <taxon>Heteroptera</taxon>
        <taxon>Panheteroptera</taxon>
        <taxon>Pentatomomorpha</taxon>
        <taxon>Pentatomoidea</taxon>
        <taxon>Pentatomidae</taxon>
        <taxon>Pentatominae</taxon>
        <taxon>Nezara</taxon>
    </lineage>
</organism>
<keyword evidence="3" id="KW-0677">Repeat</keyword>
<dbReference type="OrthoDB" id="19092at2759"/>
<feature type="compositionally biased region" description="Low complexity" evidence="6">
    <location>
        <begin position="119"/>
        <end position="134"/>
    </location>
</feature>
<evidence type="ECO:0000259" key="7">
    <source>
        <dbReference type="PROSITE" id="PS50002"/>
    </source>
</evidence>
<evidence type="ECO:0008006" key="11">
    <source>
        <dbReference type="Google" id="ProtNLM"/>
    </source>
</evidence>
<feature type="compositionally biased region" description="Basic and acidic residues" evidence="6">
    <location>
        <begin position="92"/>
        <end position="118"/>
    </location>
</feature>
<evidence type="ECO:0000259" key="8">
    <source>
        <dbReference type="PROSITE" id="PS50831"/>
    </source>
</evidence>
<dbReference type="AlphaFoldDB" id="A0A9P0HPU4"/>
<evidence type="ECO:0000256" key="3">
    <source>
        <dbReference type="ARBA" id="ARBA00022737"/>
    </source>
</evidence>
<dbReference type="PROSITE" id="PS50831">
    <property type="entry name" value="SOHO"/>
    <property type="match status" value="1"/>
</dbReference>
<comment type="subcellular location">
    <subcellularLocation>
        <location evidence="1">Cell junction</location>
    </subcellularLocation>
</comment>
<evidence type="ECO:0000256" key="1">
    <source>
        <dbReference type="ARBA" id="ARBA00004282"/>
    </source>
</evidence>
<feature type="region of interest" description="Disordered" evidence="6">
    <location>
        <begin position="1"/>
        <end position="136"/>
    </location>
</feature>
<dbReference type="Gene3D" id="2.30.30.40">
    <property type="entry name" value="SH3 Domains"/>
    <property type="match status" value="3"/>
</dbReference>
<dbReference type="EMBL" id="OV725083">
    <property type="protein sequence ID" value="CAH1406783.1"/>
    <property type="molecule type" value="Genomic_DNA"/>
</dbReference>
<dbReference type="PRINTS" id="PR00499">
    <property type="entry name" value="P67PHOX"/>
</dbReference>
<proteinExistence type="predicted"/>
<evidence type="ECO:0000256" key="2">
    <source>
        <dbReference type="ARBA" id="ARBA00022443"/>
    </source>
</evidence>
<dbReference type="InterPro" id="IPR003127">
    <property type="entry name" value="SoHo_dom"/>
</dbReference>
<dbReference type="Pfam" id="PF14604">
    <property type="entry name" value="SH3_9"/>
    <property type="match status" value="2"/>
</dbReference>
<evidence type="ECO:0000256" key="4">
    <source>
        <dbReference type="ARBA" id="ARBA00022949"/>
    </source>
</evidence>
<dbReference type="PANTHER" id="PTHR14167">
    <property type="entry name" value="SH3 DOMAIN-CONTAINING"/>
    <property type="match status" value="1"/>
</dbReference>
<dbReference type="GO" id="GO:0070161">
    <property type="term" value="C:anchoring junction"/>
    <property type="evidence" value="ECO:0007669"/>
    <property type="project" value="UniProtKB-SubCell"/>
</dbReference>